<accession>A0AAE0JBL6</accession>
<dbReference type="EMBL" id="JAUEPP010000006">
    <property type="protein sequence ID" value="KAK3340993.1"/>
    <property type="molecule type" value="Genomic_DNA"/>
</dbReference>
<dbReference type="AlphaFoldDB" id="A0AAE0JBL6"/>
<evidence type="ECO:0000313" key="4">
    <source>
        <dbReference type="EMBL" id="KAK3340993.1"/>
    </source>
</evidence>
<dbReference type="GO" id="GO:0005811">
    <property type="term" value="C:lipid droplet"/>
    <property type="evidence" value="ECO:0007669"/>
    <property type="project" value="TreeGrafter"/>
</dbReference>
<reference evidence="4" key="2">
    <citation type="submission" date="2023-06" db="EMBL/GenBank/DDBJ databases">
        <authorList>
            <consortium name="Lawrence Berkeley National Laboratory"/>
            <person name="Haridas S."/>
            <person name="Hensen N."/>
            <person name="Bonometti L."/>
            <person name="Westerberg I."/>
            <person name="Brannstrom I.O."/>
            <person name="Guillou S."/>
            <person name="Cros-Aarteil S."/>
            <person name="Calhoun S."/>
            <person name="Kuo A."/>
            <person name="Mondo S."/>
            <person name="Pangilinan J."/>
            <person name="Riley R."/>
            <person name="Labutti K."/>
            <person name="Andreopoulos B."/>
            <person name="Lipzen A."/>
            <person name="Chen C."/>
            <person name="Yanf M."/>
            <person name="Daum C."/>
            <person name="Ng V."/>
            <person name="Clum A."/>
            <person name="Steindorff A."/>
            <person name="Ohm R."/>
            <person name="Martin F."/>
            <person name="Silar P."/>
            <person name="Natvig D."/>
            <person name="Lalanne C."/>
            <person name="Gautier V."/>
            <person name="Ament-Velasquez S.L."/>
            <person name="Kruys A."/>
            <person name="Hutchinson M.I."/>
            <person name="Powell A.J."/>
            <person name="Barry K."/>
            <person name="Miller A.N."/>
            <person name="Grigoriev I.V."/>
            <person name="Debuchy R."/>
            <person name="Gladieux P."/>
            <person name="Thoren M.H."/>
            <person name="Johannesson H."/>
        </authorList>
    </citation>
    <scope>NUCLEOTIDE SEQUENCE</scope>
    <source>
        <strain evidence="4">CBS 560.94</strain>
    </source>
</reference>
<dbReference type="InterPro" id="IPR036291">
    <property type="entry name" value="NAD(P)-bd_dom_sf"/>
</dbReference>
<gene>
    <name evidence="4" type="ORF">B0H65DRAFT_430069</name>
</gene>
<keyword evidence="2" id="KW-0472">Membrane</keyword>
<dbReference type="SUPFAM" id="SSF51735">
    <property type="entry name" value="NAD(P)-binding Rossmann-fold domains"/>
    <property type="match status" value="1"/>
</dbReference>
<keyword evidence="2" id="KW-0812">Transmembrane</keyword>
<dbReference type="PANTHER" id="PTHR12286:SF5">
    <property type="entry name" value="SACCHAROPINE DEHYDROGENASE-LIKE OXIDOREDUCTASE"/>
    <property type="match status" value="1"/>
</dbReference>
<feature type="domain" description="Saccharopine dehydrogenase NADP binding" evidence="3">
    <location>
        <begin position="12"/>
        <end position="140"/>
    </location>
</feature>
<name>A0AAE0JBL6_9PEZI</name>
<organism evidence="4 5">
    <name type="scientific">Neurospora tetraspora</name>
    <dbReference type="NCBI Taxonomy" id="94610"/>
    <lineage>
        <taxon>Eukaryota</taxon>
        <taxon>Fungi</taxon>
        <taxon>Dikarya</taxon>
        <taxon>Ascomycota</taxon>
        <taxon>Pezizomycotina</taxon>
        <taxon>Sordariomycetes</taxon>
        <taxon>Sordariomycetidae</taxon>
        <taxon>Sordariales</taxon>
        <taxon>Sordariaceae</taxon>
        <taxon>Neurospora</taxon>
    </lineage>
</organism>
<dbReference type="Gene3D" id="3.40.50.720">
    <property type="entry name" value="NAD(P)-binding Rossmann-like Domain"/>
    <property type="match status" value="1"/>
</dbReference>
<dbReference type="Pfam" id="PF03435">
    <property type="entry name" value="Sacchrp_dh_NADP"/>
    <property type="match status" value="1"/>
</dbReference>
<dbReference type="FunFam" id="3.40.50.720:FF:000592">
    <property type="entry name" value="Similar to saccharopine dehydrogenase"/>
    <property type="match status" value="1"/>
</dbReference>
<proteinExistence type="inferred from homology"/>
<comment type="caution">
    <text evidence="4">The sequence shown here is derived from an EMBL/GenBank/DDBJ whole genome shotgun (WGS) entry which is preliminary data.</text>
</comment>
<dbReference type="InterPro" id="IPR005097">
    <property type="entry name" value="Sacchrp_dh_NADP-bd"/>
</dbReference>
<evidence type="ECO:0000256" key="1">
    <source>
        <dbReference type="ARBA" id="ARBA00038048"/>
    </source>
</evidence>
<protein>
    <submittedName>
        <fullName evidence="4">Saccharopine dehydrogenase-domain-containing protein</fullName>
    </submittedName>
</protein>
<dbReference type="GO" id="GO:0005886">
    <property type="term" value="C:plasma membrane"/>
    <property type="evidence" value="ECO:0007669"/>
    <property type="project" value="TreeGrafter"/>
</dbReference>
<evidence type="ECO:0000313" key="5">
    <source>
        <dbReference type="Proteomes" id="UP001278500"/>
    </source>
</evidence>
<dbReference type="Proteomes" id="UP001278500">
    <property type="component" value="Unassembled WGS sequence"/>
</dbReference>
<keyword evidence="2" id="KW-1133">Transmembrane helix</keyword>
<dbReference type="PANTHER" id="PTHR12286">
    <property type="entry name" value="SACCHAROPINE DEHYDROGENASE-LIKE OXIDOREDUCTASE"/>
    <property type="match status" value="1"/>
</dbReference>
<dbReference type="RefSeq" id="XP_062679935.1">
    <property type="nucleotide sequence ID" value="XM_062824860.1"/>
</dbReference>
<dbReference type="GeneID" id="87862014"/>
<dbReference type="GO" id="GO:0009247">
    <property type="term" value="P:glycolipid biosynthetic process"/>
    <property type="evidence" value="ECO:0007669"/>
    <property type="project" value="TreeGrafter"/>
</dbReference>
<evidence type="ECO:0000256" key="2">
    <source>
        <dbReference type="SAM" id="Phobius"/>
    </source>
</evidence>
<comment type="similarity">
    <text evidence="1">Belongs to the saccharopine dehydrogenase family.</text>
</comment>
<feature type="transmembrane region" description="Helical" evidence="2">
    <location>
        <begin position="299"/>
        <end position="321"/>
    </location>
</feature>
<reference evidence="4" key="1">
    <citation type="journal article" date="2023" name="Mol. Phylogenet. Evol.">
        <title>Genome-scale phylogeny and comparative genomics of the fungal order Sordariales.</title>
        <authorList>
            <person name="Hensen N."/>
            <person name="Bonometti L."/>
            <person name="Westerberg I."/>
            <person name="Brannstrom I.O."/>
            <person name="Guillou S."/>
            <person name="Cros-Aarteil S."/>
            <person name="Calhoun S."/>
            <person name="Haridas S."/>
            <person name="Kuo A."/>
            <person name="Mondo S."/>
            <person name="Pangilinan J."/>
            <person name="Riley R."/>
            <person name="LaButti K."/>
            <person name="Andreopoulos B."/>
            <person name="Lipzen A."/>
            <person name="Chen C."/>
            <person name="Yan M."/>
            <person name="Daum C."/>
            <person name="Ng V."/>
            <person name="Clum A."/>
            <person name="Steindorff A."/>
            <person name="Ohm R.A."/>
            <person name="Martin F."/>
            <person name="Silar P."/>
            <person name="Natvig D.O."/>
            <person name="Lalanne C."/>
            <person name="Gautier V."/>
            <person name="Ament-Velasquez S.L."/>
            <person name="Kruys A."/>
            <person name="Hutchinson M.I."/>
            <person name="Powell A.J."/>
            <person name="Barry K."/>
            <person name="Miller A.N."/>
            <person name="Grigoriev I.V."/>
            <person name="Debuchy R."/>
            <person name="Gladieux P."/>
            <person name="Hiltunen Thoren M."/>
            <person name="Johannesson H."/>
        </authorList>
    </citation>
    <scope>NUCLEOTIDE SEQUENCE</scope>
    <source>
        <strain evidence="4">CBS 560.94</strain>
    </source>
</reference>
<evidence type="ECO:0000259" key="3">
    <source>
        <dbReference type="Pfam" id="PF03435"/>
    </source>
</evidence>
<sequence>MPLKQHGRDYDIVVFGASGYTGKYTAQHIATHLPTTLKWAVAGRSRSKLEAVVSRLKELNPDRLPPSIEIISSTTDRTALEFLCRRTFILLTTVGPYGSLGEPAFAACAATGTHYFDVTGEVPFVHKMITKYSSAAAQSGAKMFPQIGIESAPSDLLTWSLVQQLKREFGPQTKTGEVTLSIHTLRSAPSGGTLATVFTILENFSLQELREAHKPYALSPVPHPNPDLAESRTSWTTKLTGLATTPILGLGTTSVAAKTDAAIVERTWGLFESQSSKNKEESSYGPRFSFKQYMKPRNWLSGIAIHFGLMVLGVVMATPVLRGIAKKFVYQPGEGADEEVARRDELEFWGVAKPDFEGEGKGDTDTKDTKKRVAFGRYTGVLLAEAAATLLEEESGVEEQLGGSGGGGGIYTPACLGQPFIDRLDKAGFRFETKIMEEE</sequence>
<keyword evidence="5" id="KW-1185">Reference proteome</keyword>
<dbReference type="GO" id="GO:0005739">
    <property type="term" value="C:mitochondrion"/>
    <property type="evidence" value="ECO:0007669"/>
    <property type="project" value="TreeGrafter"/>
</dbReference>
<dbReference type="InterPro" id="IPR051276">
    <property type="entry name" value="Saccharopine_DH-like_oxidrdct"/>
</dbReference>